<evidence type="ECO:0000313" key="2">
    <source>
        <dbReference type="EMBL" id="GJJ10321.1"/>
    </source>
</evidence>
<evidence type="ECO:0000313" key="3">
    <source>
        <dbReference type="Proteomes" id="UP001050691"/>
    </source>
</evidence>
<protein>
    <recommendedName>
        <fullName evidence="1">Peptidase S33 tripeptidyl aminopeptidase-like C-terminal domain-containing protein</fullName>
    </recommendedName>
</protein>
<sequence length="262" mass="28947">MKTATARDMVSIWDCVEPSETGLNYWGFRFAESFIMSFENFSKIDSIVTEQSLEVTSSTTAYNLTKQGLNNVTSFETRNFLWELMTAPVIWSSTGVSEIEQSELVLESEANTLASRSQRRSSSRGGIPASSDTIIDPGAAGFVSELAINCVDSIDQPDITTQFLFETVVNVTQQISPLFGEVLIVQAPVFCHRFPTRAVERFTGPFNHTLAFPMLVVGNKADPVTPFQNAQNVANSLGESARLIQQDGFGRSVYYYAVLTDF</sequence>
<evidence type="ECO:0000259" key="1">
    <source>
        <dbReference type="Pfam" id="PF08386"/>
    </source>
</evidence>
<gene>
    <name evidence="2" type="ORF">Clacol_004547</name>
</gene>
<reference evidence="2" key="1">
    <citation type="submission" date="2021-10" db="EMBL/GenBank/DDBJ databases">
        <title>De novo Genome Assembly of Clathrus columnatus (Basidiomycota, Fungi) Using Illumina and Nanopore Sequence Data.</title>
        <authorList>
            <person name="Ogiso-Tanaka E."/>
            <person name="Itagaki H."/>
            <person name="Hosoya T."/>
            <person name="Hosaka K."/>
        </authorList>
    </citation>
    <scope>NUCLEOTIDE SEQUENCE</scope>
    <source>
        <strain evidence="2">MO-923</strain>
    </source>
</reference>
<dbReference type="EMBL" id="BPWL01000005">
    <property type="protein sequence ID" value="GJJ10321.1"/>
    <property type="molecule type" value="Genomic_DNA"/>
</dbReference>
<dbReference type="Pfam" id="PF08386">
    <property type="entry name" value="Abhydrolase_4"/>
    <property type="match status" value="1"/>
</dbReference>
<comment type="caution">
    <text evidence="2">The sequence shown here is derived from an EMBL/GenBank/DDBJ whole genome shotgun (WGS) entry which is preliminary data.</text>
</comment>
<accession>A0AAV5A6R2</accession>
<dbReference type="Proteomes" id="UP001050691">
    <property type="component" value="Unassembled WGS sequence"/>
</dbReference>
<dbReference type="AlphaFoldDB" id="A0AAV5A6R2"/>
<name>A0AAV5A6R2_9AGAM</name>
<feature type="domain" description="Peptidase S33 tripeptidyl aminopeptidase-like C-terminal" evidence="1">
    <location>
        <begin position="177"/>
        <end position="254"/>
    </location>
</feature>
<proteinExistence type="predicted"/>
<keyword evidence="3" id="KW-1185">Reference proteome</keyword>
<dbReference type="InterPro" id="IPR013595">
    <property type="entry name" value="Pept_S33_TAP-like_C"/>
</dbReference>
<organism evidence="2 3">
    <name type="scientific">Clathrus columnatus</name>
    <dbReference type="NCBI Taxonomy" id="1419009"/>
    <lineage>
        <taxon>Eukaryota</taxon>
        <taxon>Fungi</taxon>
        <taxon>Dikarya</taxon>
        <taxon>Basidiomycota</taxon>
        <taxon>Agaricomycotina</taxon>
        <taxon>Agaricomycetes</taxon>
        <taxon>Phallomycetidae</taxon>
        <taxon>Phallales</taxon>
        <taxon>Clathraceae</taxon>
        <taxon>Clathrus</taxon>
    </lineage>
</organism>